<dbReference type="OrthoDB" id="112590at2759"/>
<feature type="region of interest" description="Disordered" evidence="2">
    <location>
        <begin position="201"/>
        <end position="268"/>
    </location>
</feature>
<dbReference type="CDD" id="cd14688">
    <property type="entry name" value="bZIP_YAP"/>
    <property type="match status" value="1"/>
</dbReference>
<evidence type="ECO:0000256" key="1">
    <source>
        <dbReference type="SAM" id="Coils"/>
    </source>
</evidence>
<organism evidence="3 4">
    <name type="scientific">Phytophthora fragariaefolia</name>
    <dbReference type="NCBI Taxonomy" id="1490495"/>
    <lineage>
        <taxon>Eukaryota</taxon>
        <taxon>Sar</taxon>
        <taxon>Stramenopiles</taxon>
        <taxon>Oomycota</taxon>
        <taxon>Peronosporomycetes</taxon>
        <taxon>Peronosporales</taxon>
        <taxon>Peronosporaceae</taxon>
        <taxon>Phytophthora</taxon>
    </lineage>
</organism>
<feature type="coiled-coil region" evidence="1">
    <location>
        <begin position="303"/>
        <end position="337"/>
    </location>
</feature>
<evidence type="ECO:0000313" key="4">
    <source>
        <dbReference type="Proteomes" id="UP001165121"/>
    </source>
</evidence>
<reference evidence="3" key="1">
    <citation type="submission" date="2023-04" db="EMBL/GenBank/DDBJ databases">
        <title>Phytophthora fragariaefolia NBRC 109709.</title>
        <authorList>
            <person name="Ichikawa N."/>
            <person name="Sato H."/>
            <person name="Tonouchi N."/>
        </authorList>
    </citation>
    <scope>NUCLEOTIDE SEQUENCE</scope>
    <source>
        <strain evidence="3">NBRC 109709</strain>
    </source>
</reference>
<dbReference type="Proteomes" id="UP001165121">
    <property type="component" value="Unassembled WGS sequence"/>
</dbReference>
<evidence type="ECO:0000313" key="3">
    <source>
        <dbReference type="EMBL" id="GMF29882.1"/>
    </source>
</evidence>
<evidence type="ECO:0000256" key="2">
    <source>
        <dbReference type="SAM" id="MobiDB-lite"/>
    </source>
</evidence>
<sequence>MCGVSDLTVYWRSPAAKTGGLTVLYCVNVPGMTVLAHNDTEEGSKGHIQSGLSRSSTLSAYENGDKNSAAARAAVGISRALIPRLADSLQTSLNAIVAGVIEPNQLITAQQLVYHTQKSCDHTKLLASKTGVAPVRLTDHSARSRSCHTMPHSPKSTSPPPTPPRRAHAITMEECVLRPPNSHLFSDNVIGGVVQRSRTTPGNLKEYRAGQDQWPSLPRKQREAEAPSMSSSTRRWRTHQVSPGALQVDESATSSRLELQGSGGTYNARTTMERDQNTAMVELAVAERSRLRELRRMRQIRYRKKKENYMLSLEEETRQLRNEVEQLEQRRRSVLVVIPAKESAWSVVAEYFRLFHYGMSELGLPSTFASTSSASEQPSAQSDFLRMSMTPDVTFNAERGVEAMLKSWSCISRWFTGVEMVLERLEKDALGALVANTLTSVTITVQTLRIVFPHLNTRNTHSRYLGGTASSLAERLVDQTIIMRGVTRFEWDPAHCRVVSVESESDMISPMLHLLGSLEDVSRVFSSALITPAFQLKSSP</sequence>
<proteinExistence type="predicted"/>
<comment type="caution">
    <text evidence="3">The sequence shown here is derived from an EMBL/GenBank/DDBJ whole genome shotgun (WGS) entry which is preliminary data.</text>
</comment>
<keyword evidence="1" id="KW-0175">Coiled coil</keyword>
<feature type="region of interest" description="Disordered" evidence="2">
    <location>
        <begin position="141"/>
        <end position="165"/>
    </location>
</feature>
<dbReference type="AlphaFoldDB" id="A0A9W6UD29"/>
<keyword evidence="4" id="KW-1185">Reference proteome</keyword>
<dbReference type="EMBL" id="BSXT01000551">
    <property type="protein sequence ID" value="GMF29882.1"/>
    <property type="molecule type" value="Genomic_DNA"/>
</dbReference>
<accession>A0A9W6UD29</accession>
<gene>
    <name evidence="3" type="ORF">Pfra01_000649800</name>
</gene>
<name>A0A9W6UD29_9STRA</name>
<protein>
    <submittedName>
        <fullName evidence="3">Unnamed protein product</fullName>
    </submittedName>
</protein>